<reference evidence="16 17" key="1">
    <citation type="journal article" date="2013" name="Int. J. Syst. Evol. Microbiol.">
        <title>Aquimarina gracilis sp. nov., isolated from the gut microflora of a mussel, Mytilus coruscus, and emended description of Aquimarina spongiae.</title>
        <authorList>
            <person name="Park S.C."/>
            <person name="Choe H.N."/>
            <person name="Baik K.S."/>
            <person name="Seong C.N."/>
        </authorList>
    </citation>
    <scope>NUCLEOTIDE SEQUENCE [LARGE SCALE GENOMIC DNA]</scope>
    <source>
        <strain evidence="16 17">PSC32</strain>
    </source>
</reference>
<evidence type="ECO:0000259" key="15">
    <source>
        <dbReference type="Pfam" id="PF16344"/>
    </source>
</evidence>
<evidence type="ECO:0000259" key="13">
    <source>
        <dbReference type="Pfam" id="PF00593"/>
    </source>
</evidence>
<feature type="signal peptide" evidence="12">
    <location>
        <begin position="1"/>
        <end position="18"/>
    </location>
</feature>
<evidence type="ECO:0000313" key="16">
    <source>
        <dbReference type="EMBL" id="MEB3347048.1"/>
    </source>
</evidence>
<dbReference type="InterPro" id="IPR012910">
    <property type="entry name" value="Plug_dom"/>
</dbReference>
<keyword evidence="6 11" id="KW-0798">TonB box</keyword>
<dbReference type="Pfam" id="PF07715">
    <property type="entry name" value="Plug"/>
    <property type="match status" value="1"/>
</dbReference>
<name>A0ABU5ZYS5_9FLAO</name>
<keyword evidence="17" id="KW-1185">Reference proteome</keyword>
<dbReference type="Gene3D" id="3.55.50.30">
    <property type="match status" value="1"/>
</dbReference>
<dbReference type="EMBL" id="JAYKLX010000007">
    <property type="protein sequence ID" value="MEB3347048.1"/>
    <property type="molecule type" value="Genomic_DNA"/>
</dbReference>
<dbReference type="InterPro" id="IPR000531">
    <property type="entry name" value="Beta-barrel_TonB"/>
</dbReference>
<keyword evidence="3 10" id="KW-1134">Transmembrane beta strand</keyword>
<dbReference type="Pfam" id="PF16344">
    <property type="entry name" value="FecR_C"/>
    <property type="match status" value="1"/>
</dbReference>
<dbReference type="InterPro" id="IPR032508">
    <property type="entry name" value="FecR_C"/>
</dbReference>
<dbReference type="SUPFAM" id="SSF56935">
    <property type="entry name" value="Porins"/>
    <property type="match status" value="1"/>
</dbReference>
<dbReference type="RefSeq" id="WP_324181069.1">
    <property type="nucleotide sequence ID" value="NZ_BAABAW010000020.1"/>
</dbReference>
<keyword evidence="7 10" id="KW-0472">Membrane</keyword>
<dbReference type="PANTHER" id="PTHR30069">
    <property type="entry name" value="TONB-DEPENDENT OUTER MEMBRANE RECEPTOR"/>
    <property type="match status" value="1"/>
</dbReference>
<keyword evidence="8 16" id="KW-0675">Receptor</keyword>
<evidence type="ECO:0000256" key="10">
    <source>
        <dbReference type="PROSITE-ProRule" id="PRU01360"/>
    </source>
</evidence>
<evidence type="ECO:0000256" key="12">
    <source>
        <dbReference type="SAM" id="SignalP"/>
    </source>
</evidence>
<evidence type="ECO:0000313" key="17">
    <source>
        <dbReference type="Proteomes" id="UP001327027"/>
    </source>
</evidence>
<evidence type="ECO:0000256" key="1">
    <source>
        <dbReference type="ARBA" id="ARBA00004571"/>
    </source>
</evidence>
<sequence>MIRLLCACIFLWSMSVFSQEKTSSTIVLEDIPLPEVINAIEQRYDVKFSYIDSLLDEKKVSIVVDPKLPLNDLIIKLQERTGLKFKITGNNYVTISAFSKKDSVSVCGYILDDEEKPLKDIRIFFKASRTNISTDKNGYFERANVPYNSAILVSAPGFRQKVLKSEDFLTKKCPKIYLLHVPEEVLDEVFIQEYLAKGITQNKKVINIDLKDVEVLPGRTEPDILQSIQLTPGVNNPYETASGLFVRGSTPHQNLVLWNGIKTYQQGHFFGMLSAFNPYVAKEVNFYKNGVSAKYGDRIAGIIDIKTENEIPEYFTGSAGINMINGDAVAHIPIVRDKLSLQVSGRRSYTDVLETFTYKQFSDRVFQNTKINDTIALNDEKNDFYYTDYNANLIFKPSATQKLEFNTVYSKNDLDFRRNDTTESFSDDLVTENEGYNIKWKSSFSKDLSLEINAYYTKYLLNYQFITRDPDIITEIESKKNSVRDYGGELHLNYDFSTYQSLSAGYQYSNNNTRYAFVTTTPSYELILDEDDRFVDTHSAYTEYKFENPKNYYLSAGLRFNHYTELNESFIEPRVFVQKYVSKYWEINTSAEYRSQATSQIQESIISDLSLENQVWTLANKDQFPIISSYQFTFGSSFRKNKWYLDIGGYYKNIDDITSLTAGFINPISNTYQNGKSRIFGVDFFLKKRFRNYKTWVSYSYIDTRNRFENINNEEFFPGNWNIEHTVKWSHFYKLKNFQFSLGWLWHTGKAFTNATEVDDGSGIVIIEFEDINGNNLPVYHRLDFSAIYDFKIGSNPYVKYRLGVSVLNLYNRKNLLNREFRTTNSLSNQFINNDVFSLGITPNVSFRIFW</sequence>
<feature type="domain" description="TonB-dependent receptor-like beta-barrel" evidence="13">
    <location>
        <begin position="381"/>
        <end position="810"/>
    </location>
</feature>
<organism evidence="16 17">
    <name type="scientific">Aquimarina gracilis</name>
    <dbReference type="NCBI Taxonomy" id="874422"/>
    <lineage>
        <taxon>Bacteria</taxon>
        <taxon>Pseudomonadati</taxon>
        <taxon>Bacteroidota</taxon>
        <taxon>Flavobacteriia</taxon>
        <taxon>Flavobacteriales</taxon>
        <taxon>Flavobacteriaceae</taxon>
        <taxon>Aquimarina</taxon>
    </lineage>
</organism>
<dbReference type="InterPro" id="IPR036942">
    <property type="entry name" value="Beta-barrel_TonB_sf"/>
</dbReference>
<comment type="similarity">
    <text evidence="10 11">Belongs to the TonB-dependent receptor family.</text>
</comment>
<accession>A0ABU5ZYS5</accession>
<comment type="caution">
    <text evidence="16">The sequence shown here is derived from an EMBL/GenBank/DDBJ whole genome shotgun (WGS) entry which is preliminary data.</text>
</comment>
<feature type="domain" description="Protein FecR C-terminal" evidence="15">
    <location>
        <begin position="26"/>
        <end position="93"/>
    </location>
</feature>
<evidence type="ECO:0000256" key="7">
    <source>
        <dbReference type="ARBA" id="ARBA00023136"/>
    </source>
</evidence>
<dbReference type="InterPro" id="IPR039426">
    <property type="entry name" value="TonB-dep_rcpt-like"/>
</dbReference>
<feature type="domain" description="TonB-dependent receptor plug" evidence="14">
    <location>
        <begin position="216"/>
        <end position="301"/>
    </location>
</feature>
<evidence type="ECO:0000256" key="6">
    <source>
        <dbReference type="ARBA" id="ARBA00023077"/>
    </source>
</evidence>
<dbReference type="Proteomes" id="UP001327027">
    <property type="component" value="Unassembled WGS sequence"/>
</dbReference>
<evidence type="ECO:0000256" key="2">
    <source>
        <dbReference type="ARBA" id="ARBA00022448"/>
    </source>
</evidence>
<protein>
    <submittedName>
        <fullName evidence="16">TonB-dependent receptor</fullName>
    </submittedName>
</protein>
<dbReference type="SUPFAM" id="SSF49464">
    <property type="entry name" value="Carboxypeptidase regulatory domain-like"/>
    <property type="match status" value="1"/>
</dbReference>
<proteinExistence type="inferred from homology"/>
<evidence type="ECO:0000256" key="9">
    <source>
        <dbReference type="ARBA" id="ARBA00023237"/>
    </source>
</evidence>
<dbReference type="Gene3D" id="2.40.170.20">
    <property type="entry name" value="TonB-dependent receptor, beta-barrel domain"/>
    <property type="match status" value="1"/>
</dbReference>
<dbReference type="Gene3D" id="2.170.130.10">
    <property type="entry name" value="TonB-dependent receptor, plug domain"/>
    <property type="match status" value="1"/>
</dbReference>
<keyword evidence="4 10" id="KW-0812">Transmembrane</keyword>
<dbReference type="PANTHER" id="PTHR30069:SF29">
    <property type="entry name" value="HEMOGLOBIN AND HEMOGLOBIN-HAPTOGLOBIN-BINDING PROTEIN 1-RELATED"/>
    <property type="match status" value="1"/>
</dbReference>
<dbReference type="Pfam" id="PF00593">
    <property type="entry name" value="TonB_dep_Rec_b-barrel"/>
    <property type="match status" value="1"/>
</dbReference>
<evidence type="ECO:0000259" key="14">
    <source>
        <dbReference type="Pfam" id="PF07715"/>
    </source>
</evidence>
<comment type="subcellular location">
    <subcellularLocation>
        <location evidence="1 10">Cell outer membrane</location>
        <topology evidence="1 10">Multi-pass membrane protein</topology>
    </subcellularLocation>
</comment>
<dbReference type="PROSITE" id="PS52016">
    <property type="entry name" value="TONB_DEPENDENT_REC_3"/>
    <property type="match status" value="1"/>
</dbReference>
<evidence type="ECO:0000256" key="4">
    <source>
        <dbReference type="ARBA" id="ARBA00022692"/>
    </source>
</evidence>
<evidence type="ECO:0000256" key="5">
    <source>
        <dbReference type="ARBA" id="ARBA00022729"/>
    </source>
</evidence>
<keyword evidence="5 12" id="KW-0732">Signal</keyword>
<keyword evidence="9 10" id="KW-0998">Cell outer membrane</keyword>
<keyword evidence="2 10" id="KW-0813">Transport</keyword>
<dbReference type="InterPro" id="IPR008969">
    <property type="entry name" value="CarboxyPept-like_regulatory"/>
</dbReference>
<evidence type="ECO:0000256" key="11">
    <source>
        <dbReference type="RuleBase" id="RU003357"/>
    </source>
</evidence>
<evidence type="ECO:0000256" key="8">
    <source>
        <dbReference type="ARBA" id="ARBA00023170"/>
    </source>
</evidence>
<dbReference type="InterPro" id="IPR037066">
    <property type="entry name" value="Plug_dom_sf"/>
</dbReference>
<evidence type="ECO:0000256" key="3">
    <source>
        <dbReference type="ARBA" id="ARBA00022452"/>
    </source>
</evidence>
<gene>
    <name evidence="16" type="ORF">U6A24_16365</name>
</gene>
<feature type="chain" id="PRO_5045137300" evidence="12">
    <location>
        <begin position="19"/>
        <end position="851"/>
    </location>
</feature>